<dbReference type="Pfam" id="PF13466">
    <property type="entry name" value="STAS_2"/>
    <property type="match status" value="1"/>
</dbReference>
<dbReference type="SUPFAM" id="SSF52091">
    <property type="entry name" value="SpoIIaa-like"/>
    <property type="match status" value="1"/>
</dbReference>
<evidence type="ECO:0000313" key="5">
    <source>
        <dbReference type="Proteomes" id="UP000653674"/>
    </source>
</evidence>
<dbReference type="InterPro" id="IPR002645">
    <property type="entry name" value="STAS_dom"/>
</dbReference>
<evidence type="ECO:0000313" key="4">
    <source>
        <dbReference type="EMBL" id="GIG73157.1"/>
    </source>
</evidence>
<proteinExistence type="inferred from homology"/>
<comment type="caution">
    <text evidence="4">The sequence shown here is derived from an EMBL/GenBank/DDBJ whole genome shotgun (WGS) entry which is preliminary data.</text>
</comment>
<comment type="similarity">
    <text evidence="1 2">Belongs to the anti-sigma-factor antagonist family.</text>
</comment>
<dbReference type="PANTHER" id="PTHR33495">
    <property type="entry name" value="ANTI-SIGMA FACTOR ANTAGONIST TM_1081-RELATED-RELATED"/>
    <property type="match status" value="1"/>
</dbReference>
<dbReference type="AlphaFoldDB" id="A0A8J3PKT4"/>
<evidence type="ECO:0000256" key="2">
    <source>
        <dbReference type="RuleBase" id="RU003749"/>
    </source>
</evidence>
<dbReference type="CDD" id="cd07043">
    <property type="entry name" value="STAS_anti-anti-sigma_factors"/>
    <property type="match status" value="1"/>
</dbReference>
<dbReference type="InterPro" id="IPR003658">
    <property type="entry name" value="Anti-sigma_ant"/>
</dbReference>
<evidence type="ECO:0000259" key="3">
    <source>
        <dbReference type="PROSITE" id="PS50801"/>
    </source>
</evidence>
<dbReference type="InterPro" id="IPR058548">
    <property type="entry name" value="MlaB-like_STAS"/>
</dbReference>
<accession>A0A8J3PKT4</accession>
<dbReference type="Gene3D" id="3.30.750.24">
    <property type="entry name" value="STAS domain"/>
    <property type="match status" value="1"/>
</dbReference>
<dbReference type="PROSITE" id="PS50801">
    <property type="entry name" value="STAS"/>
    <property type="match status" value="1"/>
</dbReference>
<dbReference type="InterPro" id="IPR036513">
    <property type="entry name" value="STAS_dom_sf"/>
</dbReference>
<keyword evidence="5" id="KW-1185">Reference proteome</keyword>
<dbReference type="EMBL" id="BONU01000007">
    <property type="protein sequence ID" value="GIG73157.1"/>
    <property type="molecule type" value="Genomic_DNA"/>
</dbReference>
<dbReference type="Proteomes" id="UP000653674">
    <property type="component" value="Unassembled WGS sequence"/>
</dbReference>
<dbReference type="RefSeq" id="WP_168071693.1">
    <property type="nucleotide sequence ID" value="NZ_BAAAQJ010000003.1"/>
</dbReference>
<dbReference type="NCBIfam" id="TIGR00377">
    <property type="entry name" value="ant_ant_sig"/>
    <property type="match status" value="1"/>
</dbReference>
<name>A0A8J3PKT4_9ACTN</name>
<dbReference type="PANTHER" id="PTHR33495:SF2">
    <property type="entry name" value="ANTI-SIGMA FACTOR ANTAGONIST TM_1081-RELATED"/>
    <property type="match status" value="1"/>
</dbReference>
<feature type="domain" description="STAS" evidence="3">
    <location>
        <begin position="5"/>
        <end position="106"/>
    </location>
</feature>
<sequence>MADMLINTRDVSDGSTVIEIHGEVDISSAPRLWQILVDTATELTPTRVVVDLQYLTFIDSTGIGALVAGRNAAQAIGVGFTVRNPSPFITTQLRVTGLYDVLVSDG</sequence>
<evidence type="ECO:0000256" key="1">
    <source>
        <dbReference type="ARBA" id="ARBA00009013"/>
    </source>
</evidence>
<reference evidence="4" key="1">
    <citation type="submission" date="2021-01" db="EMBL/GenBank/DDBJ databases">
        <title>Whole genome shotgun sequence of Planosporangium flavigriseum NBRC 105377.</title>
        <authorList>
            <person name="Komaki H."/>
            <person name="Tamura T."/>
        </authorList>
    </citation>
    <scope>NUCLEOTIDE SEQUENCE</scope>
    <source>
        <strain evidence="4">NBRC 105377</strain>
    </source>
</reference>
<organism evidence="4 5">
    <name type="scientific">Planosporangium flavigriseum</name>
    <dbReference type="NCBI Taxonomy" id="373681"/>
    <lineage>
        <taxon>Bacteria</taxon>
        <taxon>Bacillati</taxon>
        <taxon>Actinomycetota</taxon>
        <taxon>Actinomycetes</taxon>
        <taxon>Micromonosporales</taxon>
        <taxon>Micromonosporaceae</taxon>
        <taxon>Planosporangium</taxon>
    </lineage>
</organism>
<dbReference type="GO" id="GO:0043856">
    <property type="term" value="F:anti-sigma factor antagonist activity"/>
    <property type="evidence" value="ECO:0007669"/>
    <property type="project" value="InterPro"/>
</dbReference>
<gene>
    <name evidence="4" type="ORF">Pfl04_15610</name>
</gene>
<protein>
    <recommendedName>
        <fullName evidence="2">Anti-sigma factor antagonist</fullName>
    </recommendedName>
</protein>